<proteinExistence type="predicted"/>
<dbReference type="InterPro" id="IPR036047">
    <property type="entry name" value="F-box-like_dom_sf"/>
</dbReference>
<sequence>MPSIRDRTSSWKNGTPPLNIDVVSAICSHLPLSDIKNCRLVSKMWDEGAKITLKNESTTRLNFSLHPDDIQKNARFSQEMSTFGSIINMNIVFRHDPRTCEYNKFNKVKSVSSFASKLLAVPNLKISGTIRETWQDAILQKILLKGINILVRVELDLCYIALPNLGRKTASSPDTLVKPGFCEGRKFHGVKKLTFYISDFLWPAMDEKLYDMVTAFPQVEDMSVNKYKLSTLWKGDKSPFPSSVRKLTVLHLTSEYNLPSLLQMTQPLTSLSLNLIKPSTPQNEEIQIDTAVRDLLSKHAPTLEHLTLGLSHLRSKTAWKLPLLPKVKRLQLYVPARRNDFEVEFDSGKEDEKSNVFLALPQMRELTLVFMGNWRGEWLSCMESLFPSDKGVVGLGGVTQFEIRDQWESSEVSRPARIFEKGEAIDGRYIQILKIFPHVDNKFMESLRMYYLGKPNAKLGSDTTTPSFSEGCRLWVKPLVMKGKIW</sequence>
<evidence type="ECO:0000313" key="2">
    <source>
        <dbReference type="Proteomes" id="UP000198287"/>
    </source>
</evidence>
<protein>
    <recommendedName>
        <fullName evidence="3">F-box domain-containing protein</fullName>
    </recommendedName>
</protein>
<gene>
    <name evidence="1" type="ORF">Fcan01_19918</name>
</gene>
<evidence type="ECO:0008006" key="3">
    <source>
        <dbReference type="Google" id="ProtNLM"/>
    </source>
</evidence>
<reference evidence="1 2" key="1">
    <citation type="submission" date="2015-12" db="EMBL/GenBank/DDBJ databases">
        <title>The genome of Folsomia candida.</title>
        <authorList>
            <person name="Faddeeva A."/>
            <person name="Derks M.F."/>
            <person name="Anvar Y."/>
            <person name="Smit S."/>
            <person name="Van Straalen N."/>
            <person name="Roelofs D."/>
        </authorList>
    </citation>
    <scope>NUCLEOTIDE SEQUENCE [LARGE SCALE GENOMIC DNA]</scope>
    <source>
        <strain evidence="1 2">VU population</strain>
        <tissue evidence="1">Whole body</tissue>
    </source>
</reference>
<dbReference type="AlphaFoldDB" id="A0A226DJM4"/>
<organism evidence="1 2">
    <name type="scientific">Folsomia candida</name>
    <name type="common">Springtail</name>
    <dbReference type="NCBI Taxonomy" id="158441"/>
    <lineage>
        <taxon>Eukaryota</taxon>
        <taxon>Metazoa</taxon>
        <taxon>Ecdysozoa</taxon>
        <taxon>Arthropoda</taxon>
        <taxon>Hexapoda</taxon>
        <taxon>Collembola</taxon>
        <taxon>Entomobryomorpha</taxon>
        <taxon>Isotomoidea</taxon>
        <taxon>Isotomidae</taxon>
        <taxon>Proisotominae</taxon>
        <taxon>Folsomia</taxon>
    </lineage>
</organism>
<keyword evidence="2" id="KW-1185">Reference proteome</keyword>
<accession>A0A226DJM4</accession>
<evidence type="ECO:0000313" key="1">
    <source>
        <dbReference type="EMBL" id="OXA45320.1"/>
    </source>
</evidence>
<dbReference type="Proteomes" id="UP000198287">
    <property type="component" value="Unassembled WGS sequence"/>
</dbReference>
<dbReference type="SUPFAM" id="SSF81383">
    <property type="entry name" value="F-box domain"/>
    <property type="match status" value="1"/>
</dbReference>
<name>A0A226DJM4_FOLCA</name>
<dbReference type="EMBL" id="LNIX01000018">
    <property type="protein sequence ID" value="OXA45320.1"/>
    <property type="molecule type" value="Genomic_DNA"/>
</dbReference>
<comment type="caution">
    <text evidence="1">The sequence shown here is derived from an EMBL/GenBank/DDBJ whole genome shotgun (WGS) entry which is preliminary data.</text>
</comment>